<evidence type="ECO:0000313" key="10">
    <source>
        <dbReference type="EMBL" id="KWV46575.1"/>
    </source>
</evidence>
<evidence type="ECO:0000256" key="2">
    <source>
        <dbReference type="ARBA" id="ARBA00022500"/>
    </source>
</evidence>
<dbReference type="SMART" id="SM00283">
    <property type="entry name" value="MA"/>
    <property type="match status" value="1"/>
</dbReference>
<gene>
    <name evidence="10" type="ORF">AS026_14285</name>
</gene>
<dbReference type="GO" id="GO:0007165">
    <property type="term" value="P:signal transduction"/>
    <property type="evidence" value="ECO:0007669"/>
    <property type="project" value="UniProtKB-KW"/>
</dbReference>
<dbReference type="PRINTS" id="PR00260">
    <property type="entry name" value="CHEMTRNSDUCR"/>
</dbReference>
<protein>
    <submittedName>
        <fullName evidence="10">Chemotaxis protein</fullName>
    </submittedName>
</protein>
<keyword evidence="7" id="KW-0812">Transmembrane</keyword>
<evidence type="ECO:0000256" key="3">
    <source>
        <dbReference type="ARBA" id="ARBA00029447"/>
    </source>
</evidence>
<keyword evidence="7" id="KW-0472">Membrane</keyword>
<dbReference type="PANTHER" id="PTHR43531">
    <property type="entry name" value="PROTEIN ICFG"/>
    <property type="match status" value="1"/>
</dbReference>
<dbReference type="PROSITE" id="PS50885">
    <property type="entry name" value="HAMP"/>
    <property type="match status" value="2"/>
</dbReference>
<comment type="subcellular location">
    <subcellularLocation>
        <location evidence="1">Membrane</location>
    </subcellularLocation>
</comment>
<keyword evidence="5" id="KW-0175">Coiled coil</keyword>
<evidence type="ECO:0000313" key="11">
    <source>
        <dbReference type="Proteomes" id="UP000068164"/>
    </source>
</evidence>
<dbReference type="EMBL" id="LNCD01000106">
    <property type="protein sequence ID" value="KWV46575.1"/>
    <property type="molecule type" value="Genomic_DNA"/>
</dbReference>
<sequence length="654" mass="68897">MTDMKVRKNLSVGQRLGTLAGAAFIGFGSMLAVGWYQNSSADAALRQANEIQASVDQINEMRAANLTLILAAMDTIVDRGDRAVMPERLKLMNEAIGELQSSSKEMHRLGEELNAGSLLSTYDADVASLGKSVVGDLKSAVEAGAPDSEFDKLDDAIDGGGDKVGATLDKLAREGGELAKARIDEANAISERAILIQLALGIVAILTMGTLQYIHGGSIRRGIEGVRKSMQGIMRGDLNSLVPATDRGDEIGDMARAAESFRLAAIEKQELQARSDSERQQSDAERRSREAAKLADAEALNDAVHALGDGLTRLAGGDVTVTINQPFTAELERLRTDFNHTTATLRQTMAGIAQNGTSIQANSQQMRSAADDLAKRTEQQAASLEETSAALDQITATVRNATNRAEEVGHMVTHTRQNTAKSDVVVTDAMAAMERIATASREIGTIINVIDEIAFQTNLLALNAGVEAARAGEAGKGFAVVAQEVRELAGRAAGAAKDIKALIGKSGAEVKAGGELVTAAGEALRQIGEDVLRIDEHVKSIVTSAREQSTGLNEINTAISQMDQVTQKNAAMVEETNAASHALATDADSLIHLIQTFKIGEGMNARSTPREATAVSHPKPSPARSLIGKVAGAFSGGATARAMAAPAGDNWEEF</sequence>
<evidence type="ECO:0000256" key="7">
    <source>
        <dbReference type="SAM" id="Phobius"/>
    </source>
</evidence>
<dbReference type="OrthoDB" id="3378718at2"/>
<feature type="coiled-coil region" evidence="5">
    <location>
        <begin position="367"/>
        <end position="404"/>
    </location>
</feature>
<keyword evidence="7" id="KW-1133">Transmembrane helix</keyword>
<evidence type="ECO:0000256" key="4">
    <source>
        <dbReference type="PROSITE-ProRule" id="PRU00284"/>
    </source>
</evidence>
<feature type="region of interest" description="Disordered" evidence="6">
    <location>
        <begin position="604"/>
        <end position="624"/>
    </location>
</feature>
<dbReference type="SUPFAM" id="SSF58104">
    <property type="entry name" value="Methyl-accepting chemotaxis protein (MCP) signaling domain"/>
    <property type="match status" value="1"/>
</dbReference>
<name>A0A109JCV7_9HYPH</name>
<dbReference type="GO" id="GO:0004888">
    <property type="term" value="F:transmembrane signaling receptor activity"/>
    <property type="evidence" value="ECO:0007669"/>
    <property type="project" value="InterPro"/>
</dbReference>
<dbReference type="SMART" id="SM00304">
    <property type="entry name" value="HAMP"/>
    <property type="match status" value="2"/>
</dbReference>
<keyword evidence="2" id="KW-0145">Chemotaxis</keyword>
<dbReference type="Proteomes" id="UP000068164">
    <property type="component" value="Unassembled WGS sequence"/>
</dbReference>
<dbReference type="PANTHER" id="PTHR43531:SF11">
    <property type="entry name" value="METHYL-ACCEPTING CHEMOTAXIS PROTEIN 3"/>
    <property type="match status" value="1"/>
</dbReference>
<proteinExistence type="inferred from homology"/>
<organism evidence="10 11">
    <name type="scientific">Rhizobium altiplani</name>
    <dbReference type="NCBI Taxonomy" id="1864509"/>
    <lineage>
        <taxon>Bacteria</taxon>
        <taxon>Pseudomonadati</taxon>
        <taxon>Pseudomonadota</taxon>
        <taxon>Alphaproteobacteria</taxon>
        <taxon>Hyphomicrobiales</taxon>
        <taxon>Rhizobiaceae</taxon>
        <taxon>Rhizobium/Agrobacterium group</taxon>
        <taxon>Rhizobium</taxon>
    </lineage>
</organism>
<evidence type="ECO:0000256" key="1">
    <source>
        <dbReference type="ARBA" id="ARBA00004370"/>
    </source>
</evidence>
<dbReference type="GO" id="GO:0006935">
    <property type="term" value="P:chemotaxis"/>
    <property type="evidence" value="ECO:0007669"/>
    <property type="project" value="UniProtKB-KW"/>
</dbReference>
<dbReference type="FunFam" id="1.10.287.950:FF:000001">
    <property type="entry name" value="Methyl-accepting chemotaxis sensory transducer"/>
    <property type="match status" value="1"/>
</dbReference>
<dbReference type="Gene3D" id="1.10.8.500">
    <property type="entry name" value="HAMP domain in histidine kinase"/>
    <property type="match status" value="1"/>
</dbReference>
<feature type="domain" description="HAMP" evidence="9">
    <location>
        <begin position="298"/>
        <end position="350"/>
    </location>
</feature>
<dbReference type="GO" id="GO:0005886">
    <property type="term" value="C:plasma membrane"/>
    <property type="evidence" value="ECO:0007669"/>
    <property type="project" value="TreeGrafter"/>
</dbReference>
<reference evidence="10 11" key="1">
    <citation type="submission" date="2015-11" db="EMBL/GenBank/DDBJ databases">
        <title>Draft Genome Sequence of the Strain BR 10423 (Rhizobium sp.) isolated from nodules of Mimosa pudica.</title>
        <authorList>
            <person name="Barauna A.C."/>
            <person name="Zilli J.E."/>
            <person name="Simoes-Araujo J.L."/>
            <person name="Reis V.M."/>
            <person name="James E.K."/>
            <person name="Reis F.B.Jr."/>
            <person name="Rouws L.F."/>
            <person name="Passos S.R."/>
            <person name="Gois S.R."/>
        </authorList>
    </citation>
    <scope>NUCLEOTIDE SEQUENCE [LARGE SCALE GENOMIC DNA]</scope>
    <source>
        <strain evidence="10 11">BR10423</strain>
    </source>
</reference>
<evidence type="ECO:0000259" key="8">
    <source>
        <dbReference type="PROSITE" id="PS50111"/>
    </source>
</evidence>
<feature type="transmembrane region" description="Helical" evidence="7">
    <location>
        <begin position="12"/>
        <end position="36"/>
    </location>
</feature>
<dbReference type="Gene3D" id="1.10.287.950">
    <property type="entry name" value="Methyl-accepting chemotaxis protein"/>
    <property type="match status" value="1"/>
</dbReference>
<dbReference type="PROSITE" id="PS50111">
    <property type="entry name" value="CHEMOTAXIS_TRANSDUC_2"/>
    <property type="match status" value="1"/>
</dbReference>
<dbReference type="Pfam" id="PF00672">
    <property type="entry name" value="HAMP"/>
    <property type="match status" value="1"/>
</dbReference>
<feature type="transmembrane region" description="Helical" evidence="7">
    <location>
        <begin position="194"/>
        <end position="214"/>
    </location>
</feature>
<feature type="domain" description="Methyl-accepting transducer" evidence="8">
    <location>
        <begin position="355"/>
        <end position="584"/>
    </location>
</feature>
<dbReference type="Pfam" id="PF00015">
    <property type="entry name" value="MCPsignal"/>
    <property type="match status" value="1"/>
</dbReference>
<evidence type="ECO:0000256" key="5">
    <source>
        <dbReference type="SAM" id="Coils"/>
    </source>
</evidence>
<dbReference type="InterPro" id="IPR004089">
    <property type="entry name" value="MCPsignal_dom"/>
</dbReference>
<comment type="caution">
    <text evidence="10">The sequence shown here is derived from an EMBL/GenBank/DDBJ whole genome shotgun (WGS) entry which is preliminary data.</text>
</comment>
<dbReference type="InterPro" id="IPR051310">
    <property type="entry name" value="MCP_chemotaxis"/>
</dbReference>
<dbReference type="SUPFAM" id="SSF158472">
    <property type="entry name" value="HAMP domain-like"/>
    <property type="match status" value="1"/>
</dbReference>
<keyword evidence="11" id="KW-1185">Reference proteome</keyword>
<dbReference type="RefSeq" id="WP_062372590.1">
    <property type="nucleotide sequence ID" value="NZ_LNCD01000106.1"/>
</dbReference>
<accession>A0A109JCV7</accession>
<dbReference type="CDD" id="cd11386">
    <property type="entry name" value="MCP_signal"/>
    <property type="match status" value="1"/>
</dbReference>
<dbReference type="AlphaFoldDB" id="A0A109JCV7"/>
<evidence type="ECO:0000259" key="9">
    <source>
        <dbReference type="PROSITE" id="PS50885"/>
    </source>
</evidence>
<evidence type="ECO:0000256" key="6">
    <source>
        <dbReference type="SAM" id="MobiDB-lite"/>
    </source>
</evidence>
<dbReference type="InterPro" id="IPR004090">
    <property type="entry name" value="Chemotax_Me-accpt_rcpt"/>
</dbReference>
<comment type="similarity">
    <text evidence="3">Belongs to the methyl-accepting chemotaxis (MCP) protein family.</text>
</comment>
<feature type="domain" description="HAMP" evidence="9">
    <location>
        <begin position="217"/>
        <end position="270"/>
    </location>
</feature>
<dbReference type="InterPro" id="IPR003660">
    <property type="entry name" value="HAMP_dom"/>
</dbReference>
<keyword evidence="4" id="KW-0807">Transducer</keyword>